<dbReference type="eggNOG" id="ENOG502ZWB1">
    <property type="taxonomic scope" value="Bacteria"/>
</dbReference>
<protein>
    <submittedName>
        <fullName evidence="1">Hypothetical prophage protein</fullName>
    </submittedName>
</protein>
<evidence type="ECO:0000313" key="1">
    <source>
        <dbReference type="EMBL" id="CBG87719.1"/>
    </source>
</evidence>
<evidence type="ECO:0000313" key="2">
    <source>
        <dbReference type="Proteomes" id="UP000001889"/>
    </source>
</evidence>
<name>D2TRD0_CITRI</name>
<dbReference type="Proteomes" id="UP000001889">
    <property type="component" value="Chromosome"/>
</dbReference>
<keyword evidence="2" id="KW-1185">Reference proteome</keyword>
<dbReference type="HOGENOM" id="CLU_1755609_0_0_6"/>
<accession>D2TRD0</accession>
<reference evidence="1 2" key="1">
    <citation type="journal article" date="2010" name="J. Bacteriol.">
        <title>The Citrobacter rodentium genome sequence reveals convergent evolution with human pathogenic Escherichia coli.</title>
        <authorList>
            <person name="Petty N.K."/>
            <person name="Bulgin R."/>
            <person name="Crepin V.F."/>
            <person name="Cerdeno-Tarraga A.M."/>
            <person name="Schroeder G.N."/>
            <person name="Quail M.A."/>
            <person name="Lennard N."/>
            <person name="Corton C."/>
            <person name="Barron A."/>
            <person name="Clark L."/>
            <person name="Toribio A.L."/>
            <person name="Parkhill J."/>
            <person name="Dougan G."/>
            <person name="Frankel G."/>
            <person name="Thomson N.R."/>
        </authorList>
    </citation>
    <scope>NUCLEOTIDE SEQUENCE [LARGE SCALE GENOMIC DNA]</scope>
    <source>
        <strain evidence="1 2">ICC168</strain>
    </source>
</reference>
<dbReference type="AlphaFoldDB" id="D2TRD0"/>
<dbReference type="EMBL" id="FN543502">
    <property type="protein sequence ID" value="CBG87719.1"/>
    <property type="molecule type" value="Genomic_DNA"/>
</dbReference>
<organism evidence="1 2">
    <name type="scientific">Citrobacter rodentium (strain ICC168)</name>
    <name type="common">Citrobacter freundii biotype 4280</name>
    <dbReference type="NCBI Taxonomy" id="637910"/>
    <lineage>
        <taxon>Bacteria</taxon>
        <taxon>Pseudomonadati</taxon>
        <taxon>Pseudomonadota</taxon>
        <taxon>Gammaproteobacteria</taxon>
        <taxon>Enterobacterales</taxon>
        <taxon>Enterobacteriaceae</taxon>
        <taxon>Citrobacter</taxon>
    </lineage>
</organism>
<sequence length="148" mass="16648">MFQLQERYHHAEVQRSQHHHLRETTCPGCPHHAGMSALQPALLLRSSGNGIYPLRGQAMITPKEAEKRTREIVAEYISVCGCENPNHIRQVLIKLISMASHAIVATNGLDQAIYALHATSDHLRKLPPLYELEITEEGHVRIIGVSRH</sequence>
<dbReference type="KEGG" id="cro:ROD_09431"/>
<dbReference type="STRING" id="637910.ROD_09431"/>
<proteinExistence type="predicted"/>
<gene>
    <name evidence="1" type="ordered locus">ROD_09431</name>
</gene>